<evidence type="ECO:0000256" key="2">
    <source>
        <dbReference type="ARBA" id="ARBA00022692"/>
    </source>
</evidence>
<protein>
    <submittedName>
        <fullName evidence="7">Uncharacterized protein</fullName>
    </submittedName>
</protein>
<dbReference type="STRING" id="158607.A0A2P5I564"/>
<evidence type="ECO:0000313" key="7">
    <source>
        <dbReference type="EMBL" id="POS77636.1"/>
    </source>
</evidence>
<keyword evidence="3" id="KW-0256">Endoplasmic reticulum</keyword>
<dbReference type="Pfam" id="PF11779">
    <property type="entry name" value="SPT_ssu-like"/>
    <property type="match status" value="1"/>
</dbReference>
<organism evidence="7 8">
    <name type="scientific">Diaporthe helianthi</name>
    <dbReference type="NCBI Taxonomy" id="158607"/>
    <lineage>
        <taxon>Eukaryota</taxon>
        <taxon>Fungi</taxon>
        <taxon>Dikarya</taxon>
        <taxon>Ascomycota</taxon>
        <taxon>Pezizomycotina</taxon>
        <taxon>Sordariomycetes</taxon>
        <taxon>Sordariomycetidae</taxon>
        <taxon>Diaporthales</taxon>
        <taxon>Diaporthaceae</taxon>
        <taxon>Diaporthe</taxon>
    </lineage>
</organism>
<sequence length="136" mass="14690">MATSQSSSSSSPSSFSPFHSLTKWLSLKLYQVEVTFSVYIFTPLEKFIFWSFVFLLFSLTAIATILYLPHHIMFLAGRAWFYIHGDSAAEAARETARSLAEKAATAAATTTPAAKAIATELAQAFADGAGAARAEL</sequence>
<accession>A0A2P5I564</accession>
<proteinExistence type="predicted"/>
<comment type="caution">
    <text evidence="7">The sequence shown here is derived from an EMBL/GenBank/DDBJ whole genome shotgun (WGS) entry which is preliminary data.</text>
</comment>
<dbReference type="InParanoid" id="A0A2P5I564"/>
<evidence type="ECO:0000256" key="5">
    <source>
        <dbReference type="ARBA" id="ARBA00023136"/>
    </source>
</evidence>
<evidence type="ECO:0000256" key="1">
    <source>
        <dbReference type="ARBA" id="ARBA00004477"/>
    </source>
</evidence>
<dbReference type="GO" id="GO:0005789">
    <property type="term" value="C:endoplasmic reticulum membrane"/>
    <property type="evidence" value="ECO:0007669"/>
    <property type="project" value="UniProtKB-SubCell"/>
</dbReference>
<name>A0A2P5I564_DIAHE</name>
<dbReference type="AlphaFoldDB" id="A0A2P5I564"/>
<comment type="subcellular location">
    <subcellularLocation>
        <location evidence="1">Endoplasmic reticulum membrane</location>
        <topology evidence="1">Multi-pass membrane protein</topology>
    </subcellularLocation>
</comment>
<dbReference type="EMBL" id="MAVT02000253">
    <property type="protein sequence ID" value="POS77636.1"/>
    <property type="molecule type" value="Genomic_DNA"/>
</dbReference>
<gene>
    <name evidence="7" type="ORF">DHEL01_v203972</name>
</gene>
<evidence type="ECO:0000256" key="3">
    <source>
        <dbReference type="ARBA" id="ARBA00022824"/>
    </source>
</evidence>
<reference evidence="7" key="1">
    <citation type="submission" date="2017-09" db="EMBL/GenBank/DDBJ databases">
        <title>Polyketide synthases of a Diaporthe helianthi virulent isolate.</title>
        <authorList>
            <person name="Baroncelli R."/>
        </authorList>
    </citation>
    <scope>NUCLEOTIDE SEQUENCE [LARGE SCALE GENOMIC DNA]</scope>
    <source>
        <strain evidence="7">7/96</strain>
    </source>
</reference>
<dbReference type="InterPro" id="IPR024512">
    <property type="entry name" value="Ser_palmitoyltrfase_ssu-like"/>
</dbReference>
<dbReference type="Proteomes" id="UP000094444">
    <property type="component" value="Unassembled WGS sequence"/>
</dbReference>
<keyword evidence="2 6" id="KW-0812">Transmembrane</keyword>
<evidence type="ECO:0000256" key="6">
    <source>
        <dbReference type="SAM" id="Phobius"/>
    </source>
</evidence>
<evidence type="ECO:0000256" key="4">
    <source>
        <dbReference type="ARBA" id="ARBA00022989"/>
    </source>
</evidence>
<keyword evidence="8" id="KW-1185">Reference proteome</keyword>
<keyword evidence="5 6" id="KW-0472">Membrane</keyword>
<feature type="transmembrane region" description="Helical" evidence="6">
    <location>
        <begin position="47"/>
        <end position="68"/>
    </location>
</feature>
<dbReference type="OrthoDB" id="202672at2759"/>
<evidence type="ECO:0000313" key="8">
    <source>
        <dbReference type="Proteomes" id="UP000094444"/>
    </source>
</evidence>
<keyword evidence="4 6" id="KW-1133">Transmembrane helix</keyword>